<keyword evidence="4" id="KW-0547">Nucleotide-binding</keyword>
<feature type="transmembrane region" description="Helical" evidence="8">
    <location>
        <begin position="72"/>
        <end position="96"/>
    </location>
</feature>
<dbReference type="CDD" id="cd18577">
    <property type="entry name" value="ABC_6TM_Pgp_ABCB1_D1_like"/>
    <property type="match status" value="1"/>
</dbReference>
<sequence length="1293" mass="141985">MVRKDSRDNLELFVHRGRYDWRNLVAFMSSGLGEKARTVLDVKDDDPDRQSGTKAYFRVWGYSSVQDHVIRVTGLFAAIACGAALPMMTLVFGTLIDNFNDWGAGKLSPDEFRSHVSQNALWFTYLFISIFVLSSFNTACLRLTATRCVRALRHDFIRSILRQDLSYFDNCLPGTVATVLSNNADLVEIGLGEKLGIAIEGVAQLCAAFVVAFARQWKLTLVVAATLPLAMLVIVVTVILETRITTKILAIYSKAGGIAEEALASTHIVKAYNAASKLQARYDSYLERATQLGVKRGPIRGIQYGAQFAIMFCAYALAWFYGIRLLVKGEIESGGYLITVLTSVLIGSQSLTLIGPFIGEVSKTAAAAQELFQVIDRKPNIDSLSSDGRTLTGVTGHISFRNVSFAYPSRPSVRVLDDVTVDFEAGKTTAIVGSSGSGKSTILALVSRFFDPVSGSVLLDGHPIHELNIRWLRGQIGSVQQEPVLFSESIFANVCHGFFRTDMDLLPEHERRIRVQEACEAAFAHHFIQGLPEQYDTPVGAGDGLLSGGQKQRIAIARSIIRNPPILLLDEATSALDPNAEGTVQAALNNVSKTRTTIIVAHRLSTVQRADNIVVLRKGRVVEQGSHRELLAKKGTYFDLVAAQTEDGIISTAGDQTGTSEADSVLVKKAAVEDYNSAMSSQSSKATAHEKRVPLLKCLFILLRGRLQLWPLFFCGLIVLYRCRQCLPCSSGRFQQSHLIFQFPLPAMASEMLHKGNFWGIIYIVLAVSVLICYAGLGFFFTVAASFLSGTYRSRYFAAMLNQDVSFFEEEDQSAGVMTGQLSTDPQRIEDLISLCLGFILLVVVNVLASCILALAVGWRLALVAIFGCLPPLFLAGYVRVRLEITCQERTTRLYLESARFATEAISAIRTVASLTLEEKVIQMYDERLSHTSPKFIRITLVSAILLGLCESLYLATLGLIFWYGVKLLSQGEYNVETFFMVFVAVIFGGQAAGFLLGYTVNTAKAHTAANNIIHILGSRPSINASTGKQETVQLDSDTAIEFKDVHFSYPARPTVPVLQGLSFKVKKGEHIGLVGASGCGKTTVISLLERFYEAGSGEIFINGIPLHDIDVHSHRARIGLVTQNPTLYQGSIRDNVLIGISISHQNEELDSQIEEKLTKAYKDANIQDFIQSLPEGQQTDPGTRGLALSGGQRQRIAIARALIRDPELLLFDEATSALDTENERLVQEAIERVSHGPGRTTISVAHRLTTVRRCDRILVLHEGRVEEEGTHAELMARGGRYYQMVLAQGLDR</sequence>
<evidence type="ECO:0000313" key="11">
    <source>
        <dbReference type="EMBL" id="AAD25925.1"/>
    </source>
</evidence>
<evidence type="ECO:0000256" key="6">
    <source>
        <dbReference type="ARBA" id="ARBA00022989"/>
    </source>
</evidence>
<dbReference type="Gene3D" id="1.20.1560.10">
    <property type="entry name" value="ABC transporter type 1, transmembrane domain"/>
    <property type="match status" value="1"/>
</dbReference>
<keyword evidence="5" id="KW-0067">ATP-binding</keyword>
<feature type="transmembrane region" description="Helical" evidence="8">
    <location>
        <begin position="758"/>
        <end position="788"/>
    </location>
</feature>
<dbReference type="Pfam" id="PF00005">
    <property type="entry name" value="ABC_tran"/>
    <property type="match status" value="2"/>
</dbReference>
<keyword evidence="7 8" id="KW-0472">Membrane</keyword>
<comment type="subcellular location">
    <subcellularLocation>
        <location evidence="1">Cell membrane</location>
        <topology evidence="1">Multi-pass membrane protein</topology>
    </subcellularLocation>
</comment>
<dbReference type="InterPro" id="IPR003593">
    <property type="entry name" value="AAA+_ATPase"/>
</dbReference>
<protein>
    <submittedName>
        <fullName evidence="11">ABC transporter protein AtrC</fullName>
    </submittedName>
</protein>
<feature type="domain" description="ABC transmembrane type-1" evidence="10">
    <location>
        <begin position="72"/>
        <end position="363"/>
    </location>
</feature>
<reference evidence="11" key="2">
    <citation type="submission" date="2002-05" db="EMBL/GenBank/DDBJ databases">
        <title>The Aspergillus nidulans GATA-factor encoding gene lreB - an ortholog of Neurospora crassa wc-2.</title>
        <authorList>
            <person name="Angermayr K."/>
            <person name="Schoeser M."/>
            <person name="Parson W."/>
            <person name="Haas H."/>
        </authorList>
    </citation>
    <scope>NUCLEOTIDE SEQUENCE</scope>
    <source>
        <strain evidence="11">FGSC A4</strain>
    </source>
</reference>
<dbReference type="InterPro" id="IPR003439">
    <property type="entry name" value="ABC_transporter-like_ATP-bd"/>
</dbReference>
<dbReference type="GO" id="GO:0005524">
    <property type="term" value="F:ATP binding"/>
    <property type="evidence" value="ECO:0007669"/>
    <property type="project" value="UniProtKB-KW"/>
</dbReference>
<dbReference type="FunFam" id="3.40.50.300:FF:000913">
    <property type="entry name" value="ABC multidrug transporter SitT"/>
    <property type="match status" value="1"/>
</dbReference>
<dbReference type="GO" id="GO:0090374">
    <property type="term" value="P:oligopeptide export from mitochondrion"/>
    <property type="evidence" value="ECO:0007669"/>
    <property type="project" value="TreeGrafter"/>
</dbReference>
<dbReference type="InterPro" id="IPR036640">
    <property type="entry name" value="ABC1_TM_sf"/>
</dbReference>
<dbReference type="InterPro" id="IPR017871">
    <property type="entry name" value="ABC_transporter-like_CS"/>
</dbReference>
<reference evidence="11" key="1">
    <citation type="journal article" date="1999" name="Biochim. Biophys. Acta">
        <title>Expression of atrC - encoding a novel member of the ATP binding cassette transporter family in Aspergillus nidulans - is sensitive to cycloheximide.</title>
        <authorList>
            <person name="Angermayr K."/>
            <person name="Parson W."/>
            <person name="Stoffler G."/>
            <person name="Haas H."/>
        </authorList>
    </citation>
    <scope>NUCLEOTIDE SEQUENCE</scope>
    <source>
        <strain evidence="11">FGSC A4</strain>
    </source>
</reference>
<dbReference type="Pfam" id="PF00664">
    <property type="entry name" value="ABC_membrane"/>
    <property type="match status" value="2"/>
</dbReference>
<dbReference type="PROSITE" id="PS50893">
    <property type="entry name" value="ABC_TRANSPORTER_2"/>
    <property type="match status" value="2"/>
</dbReference>
<evidence type="ECO:0000256" key="7">
    <source>
        <dbReference type="ARBA" id="ARBA00023136"/>
    </source>
</evidence>
<dbReference type="PROSITE" id="PS50929">
    <property type="entry name" value="ABC_TM1F"/>
    <property type="match status" value="2"/>
</dbReference>
<gene>
    <name evidence="11" type="primary">atrC</name>
</gene>
<evidence type="ECO:0000256" key="1">
    <source>
        <dbReference type="ARBA" id="ARBA00004651"/>
    </source>
</evidence>
<feature type="transmembrane region" description="Helical" evidence="8">
    <location>
        <begin position="861"/>
        <end position="881"/>
    </location>
</feature>
<dbReference type="SUPFAM" id="SSF52540">
    <property type="entry name" value="P-loop containing nucleoside triphosphate hydrolases"/>
    <property type="match status" value="2"/>
</dbReference>
<dbReference type="GO" id="GO:0015421">
    <property type="term" value="F:ABC-type oligopeptide transporter activity"/>
    <property type="evidence" value="ECO:0007669"/>
    <property type="project" value="TreeGrafter"/>
</dbReference>
<dbReference type="FunFam" id="3.40.50.300:FF:000251">
    <property type="entry name" value="ABC transporter B family member 19"/>
    <property type="match status" value="1"/>
</dbReference>
<feature type="transmembrane region" description="Helical" evidence="8">
    <location>
        <begin position="832"/>
        <end position="855"/>
    </location>
</feature>
<dbReference type="SMART" id="SM00382">
    <property type="entry name" value="AAA"/>
    <property type="match status" value="2"/>
</dbReference>
<feature type="transmembrane region" description="Helical" evidence="8">
    <location>
        <begin position="939"/>
        <end position="966"/>
    </location>
</feature>
<evidence type="ECO:0000259" key="10">
    <source>
        <dbReference type="PROSITE" id="PS50929"/>
    </source>
</evidence>
<feature type="transmembrane region" description="Helical" evidence="8">
    <location>
        <begin position="335"/>
        <end position="354"/>
    </location>
</feature>
<dbReference type="InterPro" id="IPR039421">
    <property type="entry name" value="Type_1_exporter"/>
</dbReference>
<dbReference type="GO" id="GO:0005886">
    <property type="term" value="C:plasma membrane"/>
    <property type="evidence" value="ECO:0007669"/>
    <property type="project" value="UniProtKB-SubCell"/>
</dbReference>
<feature type="domain" description="ABC transporter" evidence="9">
    <location>
        <begin position="1041"/>
        <end position="1288"/>
    </location>
</feature>
<evidence type="ECO:0000256" key="2">
    <source>
        <dbReference type="ARBA" id="ARBA00007577"/>
    </source>
</evidence>
<dbReference type="PROSITE" id="PS00211">
    <property type="entry name" value="ABC_TRANSPORTER_1"/>
    <property type="match status" value="2"/>
</dbReference>
<dbReference type="GO" id="GO:0005743">
    <property type="term" value="C:mitochondrial inner membrane"/>
    <property type="evidence" value="ECO:0007669"/>
    <property type="project" value="TreeGrafter"/>
</dbReference>
<evidence type="ECO:0000256" key="3">
    <source>
        <dbReference type="ARBA" id="ARBA00022692"/>
    </source>
</evidence>
<evidence type="ECO:0000256" key="4">
    <source>
        <dbReference type="ARBA" id="ARBA00022741"/>
    </source>
</evidence>
<dbReference type="CDD" id="cd18578">
    <property type="entry name" value="ABC_6TM_Pgp_ABCB1_D2_like"/>
    <property type="match status" value="1"/>
</dbReference>
<evidence type="ECO:0000259" key="9">
    <source>
        <dbReference type="PROSITE" id="PS50893"/>
    </source>
</evidence>
<keyword evidence="6 8" id="KW-1133">Transmembrane helix</keyword>
<dbReference type="SUPFAM" id="SSF90123">
    <property type="entry name" value="ABC transporter transmembrane region"/>
    <property type="match status" value="2"/>
</dbReference>
<keyword evidence="3 8" id="KW-0812">Transmembrane</keyword>
<feature type="transmembrane region" description="Helical" evidence="8">
    <location>
        <begin position="122"/>
        <end position="143"/>
    </location>
</feature>
<proteinExistence type="inferred from homology"/>
<evidence type="ECO:0000256" key="8">
    <source>
        <dbReference type="SAM" id="Phobius"/>
    </source>
</evidence>
<evidence type="ECO:0000256" key="5">
    <source>
        <dbReference type="ARBA" id="ARBA00022840"/>
    </source>
</evidence>
<feature type="transmembrane region" description="Helical" evidence="8">
    <location>
        <begin position="304"/>
        <end position="323"/>
    </location>
</feature>
<feature type="domain" description="ABC transmembrane type-1" evidence="10">
    <location>
        <begin position="759"/>
        <end position="1005"/>
    </location>
</feature>
<feature type="transmembrane region" description="Helical" evidence="8">
    <location>
        <begin position="220"/>
        <end position="240"/>
    </location>
</feature>
<feature type="transmembrane region" description="Helical" evidence="8">
    <location>
        <begin position="978"/>
        <end position="999"/>
    </location>
</feature>
<dbReference type="InterPro" id="IPR027417">
    <property type="entry name" value="P-loop_NTPase"/>
</dbReference>
<dbReference type="PANTHER" id="PTHR43394:SF27">
    <property type="entry name" value="ATP-DEPENDENT TRANSLOCASE ABCB1-LIKE"/>
    <property type="match status" value="1"/>
</dbReference>
<dbReference type="Gene3D" id="3.40.50.300">
    <property type="entry name" value="P-loop containing nucleotide triphosphate hydrolases"/>
    <property type="match status" value="2"/>
</dbReference>
<dbReference type="PANTHER" id="PTHR43394">
    <property type="entry name" value="ATP-DEPENDENT PERMEASE MDL1, MITOCHONDRIAL"/>
    <property type="match status" value="1"/>
</dbReference>
<feature type="domain" description="ABC transporter" evidence="9">
    <location>
        <begin position="398"/>
        <end position="643"/>
    </location>
</feature>
<dbReference type="InterPro" id="IPR011527">
    <property type="entry name" value="ABC1_TM_dom"/>
</dbReference>
<name>Q9Y748_EMEND</name>
<comment type="similarity">
    <text evidence="2">Belongs to the ABC transporter superfamily. ABCB family. Multidrug resistance exporter (TC 3.A.1.201) subfamily.</text>
</comment>
<accession>Q9Y748</accession>
<dbReference type="EMBL" id="AF082072">
    <property type="protein sequence ID" value="AAD25925.1"/>
    <property type="molecule type" value="Genomic_DNA"/>
</dbReference>
<dbReference type="CDD" id="cd03249">
    <property type="entry name" value="ABC_MTABC3_MDL1_MDL2"/>
    <property type="match status" value="1"/>
</dbReference>
<dbReference type="GO" id="GO:0016887">
    <property type="term" value="F:ATP hydrolysis activity"/>
    <property type="evidence" value="ECO:0007669"/>
    <property type="project" value="InterPro"/>
</dbReference>
<organism evidence="11">
    <name type="scientific">Emericella nidulans</name>
    <name type="common">Aspergillus nidulans</name>
    <dbReference type="NCBI Taxonomy" id="162425"/>
    <lineage>
        <taxon>Eukaryota</taxon>
        <taxon>Fungi</taxon>
        <taxon>Dikarya</taxon>
        <taxon>Ascomycota</taxon>
        <taxon>Pezizomycotina</taxon>
        <taxon>Eurotiomycetes</taxon>
        <taxon>Eurotiomycetidae</taxon>
        <taxon>Eurotiales</taxon>
        <taxon>Aspergillaceae</taxon>
        <taxon>Aspergillus</taxon>
        <taxon>Aspergillus subgen. Nidulantes</taxon>
    </lineage>
</organism>